<sequence length="278" mass="30081">MTEPRTYSSVSANDNARQLNGDEVRNANNNHEIQAHGPFHITNLTINNFAGFGLPYPFMPAHDVHRRQSVPTSVDTGRPGATTPPHSFPNAFHYGHTPYFPVQLADYLSMLHGAASPRAPSPRIAQRAPSRAPSPKLSSSRASSPRVPCPRVPPSRASSPKLPSSRAPSPMITSLLALHQQQEAQQTQPGPATAPSVGPNPSSPNRNLPPSIIPETYEGNAQPQPSPLPQSISDQDQTHSPNSTFWEGICWLFGEFWSSCLRRDPMKAGDDAGRISNG</sequence>
<reference evidence="2 3" key="1">
    <citation type="journal article" date="2018" name="Nat. Ecol. Evol.">
        <title>Pezizomycetes genomes reveal the molecular basis of ectomycorrhizal truffle lifestyle.</title>
        <authorList>
            <person name="Murat C."/>
            <person name="Payen T."/>
            <person name="Noel B."/>
            <person name="Kuo A."/>
            <person name="Morin E."/>
            <person name="Chen J."/>
            <person name="Kohler A."/>
            <person name="Krizsan K."/>
            <person name="Balestrini R."/>
            <person name="Da Silva C."/>
            <person name="Montanini B."/>
            <person name="Hainaut M."/>
            <person name="Levati E."/>
            <person name="Barry K.W."/>
            <person name="Belfiori B."/>
            <person name="Cichocki N."/>
            <person name="Clum A."/>
            <person name="Dockter R.B."/>
            <person name="Fauchery L."/>
            <person name="Guy J."/>
            <person name="Iotti M."/>
            <person name="Le Tacon F."/>
            <person name="Lindquist E.A."/>
            <person name="Lipzen A."/>
            <person name="Malagnac F."/>
            <person name="Mello A."/>
            <person name="Molinier V."/>
            <person name="Miyauchi S."/>
            <person name="Poulain J."/>
            <person name="Riccioni C."/>
            <person name="Rubini A."/>
            <person name="Sitrit Y."/>
            <person name="Splivallo R."/>
            <person name="Traeger S."/>
            <person name="Wang M."/>
            <person name="Zifcakova L."/>
            <person name="Wipf D."/>
            <person name="Zambonelli A."/>
            <person name="Paolocci F."/>
            <person name="Nowrousian M."/>
            <person name="Ottonello S."/>
            <person name="Baldrian P."/>
            <person name="Spatafora J.W."/>
            <person name="Henrissat B."/>
            <person name="Nagy L.G."/>
            <person name="Aury J.M."/>
            <person name="Wincker P."/>
            <person name="Grigoriev I.V."/>
            <person name="Bonfante P."/>
            <person name="Martin F.M."/>
        </authorList>
    </citation>
    <scope>NUCLEOTIDE SEQUENCE [LARGE SCALE GENOMIC DNA]</scope>
    <source>
        <strain evidence="2 3">RN42</strain>
    </source>
</reference>
<dbReference type="EMBL" id="ML119822">
    <property type="protein sequence ID" value="RPA73409.1"/>
    <property type="molecule type" value="Genomic_DNA"/>
</dbReference>
<keyword evidence="3" id="KW-1185">Reference proteome</keyword>
<dbReference type="AlphaFoldDB" id="A0A3N4HHD7"/>
<feature type="region of interest" description="Disordered" evidence="1">
    <location>
        <begin position="114"/>
        <end position="240"/>
    </location>
</feature>
<accession>A0A3N4HHD7</accession>
<evidence type="ECO:0000256" key="1">
    <source>
        <dbReference type="SAM" id="MobiDB-lite"/>
    </source>
</evidence>
<proteinExistence type="predicted"/>
<gene>
    <name evidence="2" type="ORF">BJ508DRAFT_49962</name>
</gene>
<feature type="compositionally biased region" description="Low complexity" evidence="1">
    <location>
        <begin position="180"/>
        <end position="214"/>
    </location>
</feature>
<evidence type="ECO:0000313" key="3">
    <source>
        <dbReference type="Proteomes" id="UP000275078"/>
    </source>
</evidence>
<organism evidence="2 3">
    <name type="scientific">Ascobolus immersus RN42</name>
    <dbReference type="NCBI Taxonomy" id="1160509"/>
    <lineage>
        <taxon>Eukaryota</taxon>
        <taxon>Fungi</taxon>
        <taxon>Dikarya</taxon>
        <taxon>Ascomycota</taxon>
        <taxon>Pezizomycotina</taxon>
        <taxon>Pezizomycetes</taxon>
        <taxon>Pezizales</taxon>
        <taxon>Ascobolaceae</taxon>
        <taxon>Ascobolus</taxon>
    </lineage>
</organism>
<feature type="compositionally biased region" description="Low complexity" evidence="1">
    <location>
        <begin position="114"/>
        <end position="146"/>
    </location>
</feature>
<name>A0A3N4HHD7_ASCIM</name>
<evidence type="ECO:0000313" key="2">
    <source>
        <dbReference type="EMBL" id="RPA73409.1"/>
    </source>
</evidence>
<protein>
    <submittedName>
        <fullName evidence="2">Uncharacterized protein</fullName>
    </submittedName>
</protein>
<dbReference type="Proteomes" id="UP000275078">
    <property type="component" value="Unassembled WGS sequence"/>
</dbReference>